<evidence type="ECO:0000313" key="3">
    <source>
        <dbReference type="Proteomes" id="UP001229346"/>
    </source>
</evidence>
<comment type="caution">
    <text evidence="2">The sequence shown here is derived from an EMBL/GenBank/DDBJ whole genome shotgun (WGS) entry which is preliminary data.</text>
</comment>
<sequence length="129" mass="14232">MRWLPAARSSRWWLWAGVSALMATLLLWIIRFGFLGQSFTGDYAIRFLLLGTGVSFLFGFFGWLGLRKLALCSTAGLAAGLIGMVVYSRDMNGWEDLASILFFMEAIAAGFVIGLIVEGISLMVRLAKK</sequence>
<feature type="transmembrane region" description="Helical" evidence="1">
    <location>
        <begin position="69"/>
        <end position="88"/>
    </location>
</feature>
<keyword evidence="3" id="KW-1185">Reference proteome</keyword>
<gene>
    <name evidence="2" type="ORF">J2T15_004222</name>
</gene>
<evidence type="ECO:0000256" key="1">
    <source>
        <dbReference type="SAM" id="Phobius"/>
    </source>
</evidence>
<feature type="transmembrane region" description="Helical" evidence="1">
    <location>
        <begin position="43"/>
        <end position="64"/>
    </location>
</feature>
<reference evidence="2 3" key="1">
    <citation type="submission" date="2023-07" db="EMBL/GenBank/DDBJ databases">
        <title>Sorghum-associated microbial communities from plants grown in Nebraska, USA.</title>
        <authorList>
            <person name="Schachtman D."/>
        </authorList>
    </citation>
    <scope>NUCLEOTIDE SEQUENCE [LARGE SCALE GENOMIC DNA]</scope>
    <source>
        <strain evidence="2 3">CC482</strain>
    </source>
</reference>
<keyword evidence="1" id="KW-0812">Transmembrane</keyword>
<name>A0ABT9U542_PAEHA</name>
<protein>
    <submittedName>
        <fullName evidence="2">Uncharacterized protein</fullName>
    </submittedName>
</protein>
<accession>A0ABT9U542</accession>
<evidence type="ECO:0000313" key="2">
    <source>
        <dbReference type="EMBL" id="MDQ0114766.1"/>
    </source>
</evidence>
<dbReference type="RefSeq" id="WP_307206143.1">
    <property type="nucleotide sequence ID" value="NZ_JAUSSU010000008.1"/>
</dbReference>
<dbReference type="EMBL" id="JAUSSU010000008">
    <property type="protein sequence ID" value="MDQ0114766.1"/>
    <property type="molecule type" value="Genomic_DNA"/>
</dbReference>
<organism evidence="2 3">
    <name type="scientific">Paenibacillus harenae</name>
    <dbReference type="NCBI Taxonomy" id="306543"/>
    <lineage>
        <taxon>Bacteria</taxon>
        <taxon>Bacillati</taxon>
        <taxon>Bacillota</taxon>
        <taxon>Bacilli</taxon>
        <taxon>Bacillales</taxon>
        <taxon>Paenibacillaceae</taxon>
        <taxon>Paenibacillus</taxon>
    </lineage>
</organism>
<feature type="transmembrane region" description="Helical" evidence="1">
    <location>
        <begin position="12"/>
        <end position="31"/>
    </location>
</feature>
<keyword evidence="1" id="KW-0472">Membrane</keyword>
<proteinExistence type="predicted"/>
<keyword evidence="1" id="KW-1133">Transmembrane helix</keyword>
<feature type="transmembrane region" description="Helical" evidence="1">
    <location>
        <begin position="100"/>
        <end position="124"/>
    </location>
</feature>
<dbReference type="Proteomes" id="UP001229346">
    <property type="component" value="Unassembled WGS sequence"/>
</dbReference>